<accession>W4H0L8</accession>
<dbReference type="RefSeq" id="XP_009825475.1">
    <property type="nucleotide sequence ID" value="XM_009827173.1"/>
</dbReference>
<gene>
    <name evidence="1" type="ORF">H257_03193</name>
</gene>
<name>W4H0L8_APHAT</name>
<reference evidence="1" key="1">
    <citation type="submission" date="2013-12" db="EMBL/GenBank/DDBJ databases">
        <title>The Genome Sequence of Aphanomyces astaci APO3.</title>
        <authorList>
            <consortium name="The Broad Institute Genomics Platform"/>
            <person name="Russ C."/>
            <person name="Tyler B."/>
            <person name="van West P."/>
            <person name="Dieguez-Uribeondo J."/>
            <person name="Young S.K."/>
            <person name="Zeng Q."/>
            <person name="Gargeya S."/>
            <person name="Fitzgerald M."/>
            <person name="Abouelleil A."/>
            <person name="Alvarado L."/>
            <person name="Chapman S.B."/>
            <person name="Gainer-Dewar J."/>
            <person name="Goldberg J."/>
            <person name="Griggs A."/>
            <person name="Gujja S."/>
            <person name="Hansen M."/>
            <person name="Howarth C."/>
            <person name="Imamovic A."/>
            <person name="Ireland A."/>
            <person name="Larimer J."/>
            <person name="McCowan C."/>
            <person name="Murphy C."/>
            <person name="Pearson M."/>
            <person name="Poon T.W."/>
            <person name="Priest M."/>
            <person name="Roberts A."/>
            <person name="Saif S."/>
            <person name="Shea T."/>
            <person name="Sykes S."/>
            <person name="Wortman J."/>
            <person name="Nusbaum C."/>
            <person name="Birren B."/>
        </authorList>
    </citation>
    <scope>NUCLEOTIDE SEQUENCE [LARGE SCALE GENOMIC DNA]</scope>
    <source>
        <strain evidence="1">APO3</strain>
    </source>
</reference>
<dbReference type="GeneID" id="20805189"/>
<proteinExistence type="predicted"/>
<dbReference type="AlphaFoldDB" id="W4H0L8"/>
<dbReference type="VEuPathDB" id="FungiDB:H257_03193"/>
<organism evidence="1">
    <name type="scientific">Aphanomyces astaci</name>
    <name type="common">Crayfish plague agent</name>
    <dbReference type="NCBI Taxonomy" id="112090"/>
    <lineage>
        <taxon>Eukaryota</taxon>
        <taxon>Sar</taxon>
        <taxon>Stramenopiles</taxon>
        <taxon>Oomycota</taxon>
        <taxon>Saprolegniomycetes</taxon>
        <taxon>Saprolegniales</taxon>
        <taxon>Verrucalvaceae</taxon>
        <taxon>Aphanomyces</taxon>
    </lineage>
</organism>
<sequence length="34" mass="3850">MAPFKRHLRDLWLEEELIEALSYTASGTFGAILA</sequence>
<evidence type="ECO:0000313" key="1">
    <source>
        <dbReference type="EMBL" id="ETV85457.1"/>
    </source>
</evidence>
<dbReference type="EMBL" id="KI913118">
    <property type="protein sequence ID" value="ETV85457.1"/>
    <property type="molecule type" value="Genomic_DNA"/>
</dbReference>
<protein>
    <submittedName>
        <fullName evidence="1">Uncharacterized protein</fullName>
    </submittedName>
</protein>